<dbReference type="GO" id="GO:0003677">
    <property type="term" value="F:DNA binding"/>
    <property type="evidence" value="ECO:0007669"/>
    <property type="project" value="UniProtKB-KW"/>
</dbReference>
<dbReference type="InterPro" id="IPR011991">
    <property type="entry name" value="ArsR-like_HTH"/>
</dbReference>
<dbReference type="Gene3D" id="3.30.450.40">
    <property type="match status" value="1"/>
</dbReference>
<dbReference type="PROSITE" id="PS51077">
    <property type="entry name" value="HTH_ICLR"/>
    <property type="match status" value="1"/>
</dbReference>
<dbReference type="SUPFAM" id="SSF55781">
    <property type="entry name" value="GAF domain-like"/>
    <property type="match status" value="1"/>
</dbReference>
<evidence type="ECO:0000256" key="3">
    <source>
        <dbReference type="ARBA" id="ARBA00023163"/>
    </source>
</evidence>
<dbReference type="RefSeq" id="WP_149081814.1">
    <property type="nucleotide sequence ID" value="NZ_VTAW01000015.1"/>
</dbReference>
<keyword evidence="3" id="KW-0804">Transcription</keyword>
<evidence type="ECO:0000313" key="7">
    <source>
        <dbReference type="Proteomes" id="UP000324104"/>
    </source>
</evidence>
<dbReference type="PROSITE" id="PS51078">
    <property type="entry name" value="ICLR_ED"/>
    <property type="match status" value="1"/>
</dbReference>
<dbReference type="Pfam" id="PF09339">
    <property type="entry name" value="HTH_IclR"/>
    <property type="match status" value="1"/>
</dbReference>
<dbReference type="GO" id="GO:0003700">
    <property type="term" value="F:DNA-binding transcription factor activity"/>
    <property type="evidence" value="ECO:0007669"/>
    <property type="project" value="TreeGrafter"/>
</dbReference>
<keyword evidence="1" id="KW-0805">Transcription regulation</keyword>
<evidence type="ECO:0000256" key="1">
    <source>
        <dbReference type="ARBA" id="ARBA00023015"/>
    </source>
</evidence>
<dbReference type="Pfam" id="PF01614">
    <property type="entry name" value="IclR_C"/>
    <property type="match status" value="1"/>
</dbReference>
<dbReference type="PANTHER" id="PTHR30136:SF35">
    <property type="entry name" value="HTH-TYPE TRANSCRIPTIONAL REGULATOR RV1719"/>
    <property type="match status" value="1"/>
</dbReference>
<evidence type="ECO:0000259" key="4">
    <source>
        <dbReference type="PROSITE" id="PS51077"/>
    </source>
</evidence>
<evidence type="ECO:0000259" key="5">
    <source>
        <dbReference type="PROSITE" id="PS51078"/>
    </source>
</evidence>
<dbReference type="CDD" id="cd00090">
    <property type="entry name" value="HTH_ARSR"/>
    <property type="match status" value="1"/>
</dbReference>
<reference evidence="6 7" key="1">
    <citation type="submission" date="2019-08" db="EMBL/GenBank/DDBJ databases">
        <title>Archaea genome.</title>
        <authorList>
            <person name="Kajale S."/>
            <person name="Shouche Y."/>
            <person name="Deshpande N."/>
            <person name="Sharma A."/>
        </authorList>
    </citation>
    <scope>NUCLEOTIDE SEQUENCE [LARGE SCALE GENOMIC DNA]</scope>
    <source>
        <strain evidence="6 7">ESP3B_9</strain>
    </source>
</reference>
<organism evidence="6 7">
    <name type="scientific">Natrialba swarupiae</name>
    <dbReference type="NCBI Taxonomy" id="2448032"/>
    <lineage>
        <taxon>Archaea</taxon>
        <taxon>Methanobacteriati</taxon>
        <taxon>Methanobacteriota</taxon>
        <taxon>Stenosarchaea group</taxon>
        <taxon>Halobacteria</taxon>
        <taxon>Halobacteriales</taxon>
        <taxon>Natrialbaceae</taxon>
        <taxon>Natrialba</taxon>
    </lineage>
</organism>
<accession>A0A5D5AL46</accession>
<protein>
    <submittedName>
        <fullName evidence="6">IclR family transcriptional regulator</fullName>
    </submittedName>
</protein>
<dbReference type="InterPro" id="IPR036388">
    <property type="entry name" value="WH-like_DNA-bd_sf"/>
</dbReference>
<dbReference type="EMBL" id="VTAW01000015">
    <property type="protein sequence ID" value="TYT61665.1"/>
    <property type="molecule type" value="Genomic_DNA"/>
</dbReference>
<keyword evidence="7" id="KW-1185">Reference proteome</keyword>
<feature type="domain" description="HTH iclR-type" evidence="4">
    <location>
        <begin position="9"/>
        <end position="68"/>
    </location>
</feature>
<dbReference type="InterPro" id="IPR050707">
    <property type="entry name" value="HTH_MetabolicPath_Reg"/>
</dbReference>
<dbReference type="GO" id="GO:0045892">
    <property type="term" value="P:negative regulation of DNA-templated transcription"/>
    <property type="evidence" value="ECO:0007669"/>
    <property type="project" value="TreeGrafter"/>
</dbReference>
<keyword evidence="2" id="KW-0238">DNA-binding</keyword>
<dbReference type="SUPFAM" id="SSF46785">
    <property type="entry name" value="Winged helix' DNA-binding domain"/>
    <property type="match status" value="1"/>
</dbReference>
<proteinExistence type="predicted"/>
<dbReference type="AlphaFoldDB" id="A0A5D5AL46"/>
<dbReference type="InterPro" id="IPR036390">
    <property type="entry name" value="WH_DNA-bd_sf"/>
</dbReference>
<sequence>MEDGVKSVAKTTETSIEVVNALEKLGEATLEELADQLDLSPSTTHRHLATLRKHKFVTQTDNQYRLGLQFLTVGGVAQRRVTAFPTIKEKVDELAKKTGERAQFIVEEHGERIYLYTEVGQSAVQTGAHVGKRGELYTSAGGKAILAHLPDDRRTEIVDDLAFETETSASIGSVEELSDELETIRERGYAFNVEETTRGVNAVGAVVTDADQRVLGALSVSGPANRLKGDRLTEEFPAYVLGAINELELEIAHAVRG</sequence>
<dbReference type="InterPro" id="IPR014757">
    <property type="entry name" value="Tscrpt_reg_IclR_C"/>
</dbReference>
<evidence type="ECO:0000256" key="2">
    <source>
        <dbReference type="ARBA" id="ARBA00023125"/>
    </source>
</evidence>
<dbReference type="Gene3D" id="1.10.10.10">
    <property type="entry name" value="Winged helix-like DNA-binding domain superfamily/Winged helix DNA-binding domain"/>
    <property type="match status" value="1"/>
</dbReference>
<dbReference type="InterPro" id="IPR005471">
    <property type="entry name" value="Tscrpt_reg_IclR_N"/>
</dbReference>
<evidence type="ECO:0000313" key="6">
    <source>
        <dbReference type="EMBL" id="TYT61665.1"/>
    </source>
</evidence>
<name>A0A5D5AL46_9EURY</name>
<comment type="caution">
    <text evidence="6">The sequence shown here is derived from an EMBL/GenBank/DDBJ whole genome shotgun (WGS) entry which is preliminary data.</text>
</comment>
<feature type="domain" description="IclR-ED" evidence="5">
    <location>
        <begin position="69"/>
        <end position="253"/>
    </location>
</feature>
<gene>
    <name evidence="6" type="ORF">FYC77_12410</name>
</gene>
<dbReference type="Proteomes" id="UP000324104">
    <property type="component" value="Unassembled WGS sequence"/>
</dbReference>
<dbReference type="InterPro" id="IPR029016">
    <property type="entry name" value="GAF-like_dom_sf"/>
</dbReference>
<dbReference type="PANTHER" id="PTHR30136">
    <property type="entry name" value="HELIX-TURN-HELIX TRANSCRIPTIONAL REGULATOR, ICLR FAMILY"/>
    <property type="match status" value="1"/>
</dbReference>
<dbReference type="SMART" id="SM00346">
    <property type="entry name" value="HTH_ICLR"/>
    <property type="match status" value="1"/>
</dbReference>